<dbReference type="SUPFAM" id="SSF55785">
    <property type="entry name" value="PYP-like sensor domain (PAS domain)"/>
    <property type="match status" value="6"/>
</dbReference>
<dbReference type="SMART" id="SM00052">
    <property type="entry name" value="EAL"/>
    <property type="match status" value="1"/>
</dbReference>
<reference evidence="6 7" key="1">
    <citation type="submission" date="2018-04" db="EMBL/GenBank/DDBJ databases">
        <title>Genomic Encyclopedia of Archaeal and Bacterial Type Strains, Phase II (KMG-II): from individual species to whole genera.</title>
        <authorList>
            <person name="Goeker M."/>
        </authorList>
    </citation>
    <scope>NUCLEOTIDE SEQUENCE [LARGE SCALE GENOMIC DNA]</scope>
    <source>
        <strain evidence="6 7">DSM 19783</strain>
    </source>
</reference>
<dbReference type="InterPro" id="IPR035965">
    <property type="entry name" value="PAS-like_dom_sf"/>
</dbReference>
<dbReference type="InterPro" id="IPR001633">
    <property type="entry name" value="EAL_dom"/>
</dbReference>
<evidence type="ECO:0000259" key="3">
    <source>
        <dbReference type="PROSITE" id="PS50113"/>
    </source>
</evidence>
<dbReference type="SUPFAM" id="SSF55073">
    <property type="entry name" value="Nucleotide cyclase"/>
    <property type="match status" value="1"/>
</dbReference>
<dbReference type="Pfam" id="PF08447">
    <property type="entry name" value="PAS_3"/>
    <property type="match status" value="5"/>
</dbReference>
<dbReference type="PROSITE" id="PS50112">
    <property type="entry name" value="PAS"/>
    <property type="match status" value="2"/>
</dbReference>
<feature type="domain" description="GGDEF" evidence="5">
    <location>
        <begin position="889"/>
        <end position="1022"/>
    </location>
</feature>
<dbReference type="CDD" id="cd01948">
    <property type="entry name" value="EAL"/>
    <property type="match status" value="1"/>
</dbReference>
<dbReference type="CDD" id="cd01949">
    <property type="entry name" value="GGDEF"/>
    <property type="match status" value="1"/>
</dbReference>
<feature type="domain" description="EAL" evidence="4">
    <location>
        <begin position="1031"/>
        <end position="1282"/>
    </location>
</feature>
<dbReference type="NCBIfam" id="TIGR00229">
    <property type="entry name" value="sensory_box"/>
    <property type="match status" value="1"/>
</dbReference>
<evidence type="ECO:0000256" key="1">
    <source>
        <dbReference type="SAM" id="MobiDB-lite"/>
    </source>
</evidence>
<comment type="caution">
    <text evidence="6">The sequence shown here is derived from an EMBL/GenBank/DDBJ whole genome shotgun (WGS) entry which is preliminary data.</text>
</comment>
<feature type="domain" description="PAS" evidence="2">
    <location>
        <begin position="306"/>
        <end position="362"/>
    </location>
</feature>
<dbReference type="SMART" id="SM00091">
    <property type="entry name" value="PAS"/>
    <property type="match status" value="5"/>
</dbReference>
<dbReference type="Pfam" id="PF00563">
    <property type="entry name" value="EAL"/>
    <property type="match status" value="1"/>
</dbReference>
<dbReference type="SMART" id="SM00267">
    <property type="entry name" value="GGDEF"/>
    <property type="match status" value="1"/>
</dbReference>
<dbReference type="InterPro" id="IPR029787">
    <property type="entry name" value="Nucleotide_cyclase"/>
</dbReference>
<dbReference type="Gene3D" id="3.20.20.450">
    <property type="entry name" value="EAL domain"/>
    <property type="match status" value="1"/>
</dbReference>
<dbReference type="PROSITE" id="PS50887">
    <property type="entry name" value="GGDEF"/>
    <property type="match status" value="1"/>
</dbReference>
<dbReference type="PANTHER" id="PTHR44757:SF2">
    <property type="entry name" value="BIOFILM ARCHITECTURE MAINTENANCE PROTEIN MBAA"/>
    <property type="match status" value="1"/>
</dbReference>
<gene>
    <name evidence="6" type="ORF">C8N38_103227</name>
</gene>
<dbReference type="InterPro" id="IPR035919">
    <property type="entry name" value="EAL_sf"/>
</dbReference>
<dbReference type="InterPro" id="IPR001610">
    <property type="entry name" value="PAC"/>
</dbReference>
<dbReference type="PANTHER" id="PTHR44757">
    <property type="entry name" value="DIGUANYLATE CYCLASE DGCP"/>
    <property type="match status" value="1"/>
</dbReference>
<dbReference type="InterPro" id="IPR013655">
    <property type="entry name" value="PAS_fold_3"/>
</dbReference>
<dbReference type="CDD" id="cd00130">
    <property type="entry name" value="PAS"/>
    <property type="match status" value="2"/>
</dbReference>
<dbReference type="InterPro" id="IPR000700">
    <property type="entry name" value="PAS-assoc_C"/>
</dbReference>
<dbReference type="GO" id="GO:0003824">
    <property type="term" value="F:catalytic activity"/>
    <property type="evidence" value="ECO:0007669"/>
    <property type="project" value="UniProtKB-ARBA"/>
</dbReference>
<dbReference type="InterPro" id="IPR052155">
    <property type="entry name" value="Biofilm_reg_signaling"/>
</dbReference>
<dbReference type="EMBL" id="QAYC01000003">
    <property type="protein sequence ID" value="PTW50991.1"/>
    <property type="molecule type" value="Genomic_DNA"/>
</dbReference>
<accession>A0A8E2VNE9</accession>
<dbReference type="Pfam" id="PF00990">
    <property type="entry name" value="GGDEF"/>
    <property type="match status" value="1"/>
</dbReference>
<dbReference type="Proteomes" id="UP000244037">
    <property type="component" value="Unassembled WGS sequence"/>
</dbReference>
<feature type="region of interest" description="Disordered" evidence="1">
    <location>
        <begin position="123"/>
        <end position="142"/>
    </location>
</feature>
<dbReference type="Pfam" id="PF13426">
    <property type="entry name" value="PAS_9"/>
    <property type="match status" value="1"/>
</dbReference>
<evidence type="ECO:0000259" key="2">
    <source>
        <dbReference type="PROSITE" id="PS50112"/>
    </source>
</evidence>
<dbReference type="SUPFAM" id="SSF141868">
    <property type="entry name" value="EAL domain-like"/>
    <property type="match status" value="1"/>
</dbReference>
<dbReference type="PROSITE" id="PS50883">
    <property type="entry name" value="EAL"/>
    <property type="match status" value="1"/>
</dbReference>
<dbReference type="Gene3D" id="3.30.70.270">
    <property type="match status" value="1"/>
</dbReference>
<evidence type="ECO:0000259" key="5">
    <source>
        <dbReference type="PROSITE" id="PS50887"/>
    </source>
</evidence>
<dbReference type="SMART" id="SM00086">
    <property type="entry name" value="PAC"/>
    <property type="match status" value="3"/>
</dbReference>
<dbReference type="InterPro" id="IPR000160">
    <property type="entry name" value="GGDEF_dom"/>
</dbReference>
<feature type="domain" description="PAC" evidence="3">
    <location>
        <begin position="366"/>
        <end position="419"/>
    </location>
</feature>
<evidence type="ECO:0000259" key="4">
    <source>
        <dbReference type="PROSITE" id="PS50883"/>
    </source>
</evidence>
<keyword evidence="7" id="KW-1185">Reference proteome</keyword>
<dbReference type="InterPro" id="IPR000014">
    <property type="entry name" value="PAS"/>
</dbReference>
<evidence type="ECO:0000313" key="7">
    <source>
        <dbReference type="Proteomes" id="UP000244037"/>
    </source>
</evidence>
<evidence type="ECO:0000313" key="6">
    <source>
        <dbReference type="EMBL" id="PTW50991.1"/>
    </source>
</evidence>
<dbReference type="FunFam" id="3.30.70.270:FF:000001">
    <property type="entry name" value="Diguanylate cyclase domain protein"/>
    <property type="match status" value="1"/>
</dbReference>
<name>A0A8E2VNE9_9RHOB</name>
<organism evidence="6 7">
    <name type="scientific">Rhodovulum kholense</name>
    <dbReference type="NCBI Taxonomy" id="453584"/>
    <lineage>
        <taxon>Bacteria</taxon>
        <taxon>Pseudomonadati</taxon>
        <taxon>Pseudomonadota</taxon>
        <taxon>Alphaproteobacteria</taxon>
        <taxon>Rhodobacterales</taxon>
        <taxon>Paracoccaceae</taxon>
        <taxon>Rhodovulum</taxon>
    </lineage>
</organism>
<sequence length="1286" mass="142960">MDSTSNSFHRLFGNAATPALLLVPDGRVLAGNPAMARALGLPHRPLDAVPDDGLLDGLLSAKDAARFSEACRALQRPGTERLRARFGFRAADGTERVFDCCLRPVPNATGGIEAILLETDGPALPTLTDARPPRPATGEGISPERHARILQIAAETAGVGQFYFDLERRQMWASDPYYRMLGFEPGAFALDSAWVRARIHPADLDAAIAAFDDLVSGSVPQIRLRYRLRCRDTSWKWVEVTAKTYRAEDPGVPAMVCGSLIDITAHKAAAADLAEALAETESARGMLQRTVALHRAATESGGIGPWMLDPETRLETRSDHFYRILGLERSDLADAQDSFLSLVHPEDRAAATAGIDDLIAGRRQSYQADFRVRHRDGSWIWCESSARPVRTAGPGRPPVICGSLKDITARKRNEQRLAEALAEAEASRNAAWEREEMLRTSARSGGIGHWAVCPAEQTGWAPAETYRLLNYAPWAFASTVENWHALVHPEDRPGAVAAFDDMLAGRTDTLVHDHRKRHGDGSYHWYRSVARKIDRSARGLADLIAGAMILIDETKERERMLAEAAASARQAGALLQTLADNLPGALYERRQGPDGRIWFPYFSARLPDLMGVTRAEISADGECIYARIHPEDRDRIRNRRRSQDADRDESRFEDRFRLLHPQRGMRWILVSAVRFRAPEGTESWFGNLMDVTDNMEAENRAADAARAVRDAHERLRSIADNTPGGIFEYRLLPDGRSEFLYTSGQFDELVDTPVTRAGHARTMAFEQIDPEDRPAFIASIHESARRLTAWRRRFRIRTARNGQRWLSGSATPRREPDGSVCFTGLLLDVTRDVQRENELKSAHLLADRMRRENEHQAMHDGLTGLPNRRAYDQRLAARLRAAAEGRGPCDGVLIRMDLDHFKYVNDTLGHEAGDEVLIRVAEVLHSALRPMDFAARIGGDEFSILLGAGVTPAQARNAVERIQARLAAPLMYGGRHCRFGASFGIAHTEDLRETGAELSLFADAALYRAKEAGRNRMEFFTSDLHQSILNDRRLAAEIQEGLEHDEFVPFFQPQVSAEDGRLVGVETLLRWRHPEKGLLAPDDFMHVAEQLRIVPEIDRIMMQKARGALDRWQAQGLRVPKISFNVSSGRMHDPDLVSGALDIAATDTRVTFELLESILVEEESDAFRFHLDKIREAGIDIEIDDFGSGHASIIGVMQIRPSALKIDRRIVSPAARDPQARNLVRAIVEIAETLGIGTVAEGVETQAHADILRGIGCNVLQGYLFARPLSEADLVAYALDQTRQTA</sequence>
<dbReference type="NCBIfam" id="TIGR00254">
    <property type="entry name" value="GGDEF"/>
    <property type="match status" value="1"/>
</dbReference>
<dbReference type="Gene3D" id="3.30.450.20">
    <property type="entry name" value="PAS domain"/>
    <property type="match status" value="6"/>
</dbReference>
<dbReference type="InterPro" id="IPR043128">
    <property type="entry name" value="Rev_trsase/Diguanyl_cyclase"/>
</dbReference>
<dbReference type="PROSITE" id="PS50113">
    <property type="entry name" value="PAC"/>
    <property type="match status" value="1"/>
</dbReference>
<proteinExistence type="predicted"/>
<protein>
    <submittedName>
        <fullName evidence="6">PAS domain S-box-containing protein/diguanylate cyclase (GGDEF)-like protein</fullName>
    </submittedName>
</protein>
<feature type="domain" description="PAS" evidence="2">
    <location>
        <begin position="601"/>
        <end position="649"/>
    </location>
</feature>